<accession>A0AAJ5W4T1</accession>
<dbReference type="Gene3D" id="1.10.150.290">
    <property type="entry name" value="S-adenosyl-L-methionine-dependent methyltransferases"/>
    <property type="match status" value="1"/>
</dbReference>
<dbReference type="PANTHER" id="PTHR43861:SF1">
    <property type="entry name" value="TRANS-ACONITATE 2-METHYLTRANSFERASE"/>
    <property type="match status" value="1"/>
</dbReference>
<dbReference type="SUPFAM" id="SSF53335">
    <property type="entry name" value="S-adenosyl-L-methionine-dependent methyltransferases"/>
    <property type="match status" value="1"/>
</dbReference>
<dbReference type="AlphaFoldDB" id="A0AAJ5W4T1"/>
<proteinExistence type="predicted"/>
<dbReference type="InterPro" id="IPR023149">
    <property type="entry name" value="Trans_acon_MeTrfase_C"/>
</dbReference>
<sequence>MIRLLINNKRIMPWNPEVYNKFKQERFAPFYDLLALIKVKPNLTAIDLGCGTGELSRNLADHLPGGQVLGIDASAEMLKEAKAFKNEQLRFEHRTIEQVVKQGLKYDLIFSNAALQWLDHHEVLLPAIISMINPGGQLVVQVPSNHHHFTHESLQLLATKEPYFTALKGWVRTSPVLGIEAYAKLLFDQGGSEVTVFEKVYPHVLKDAEALFDWVSGTALIPYLEKLPEGLKADFTTVYKAQLATRFQESPVFYPFKRTLMVATFG</sequence>
<organism evidence="2 3">
    <name type="scientific">Candidatus Pedobacter colombiensis</name>
    <dbReference type="NCBI Taxonomy" id="3121371"/>
    <lineage>
        <taxon>Bacteria</taxon>
        <taxon>Pseudomonadati</taxon>
        <taxon>Bacteroidota</taxon>
        <taxon>Sphingobacteriia</taxon>
        <taxon>Sphingobacteriales</taxon>
        <taxon>Sphingobacteriaceae</taxon>
        <taxon>Pedobacter</taxon>
    </lineage>
</organism>
<dbReference type="EMBL" id="CP119313">
    <property type="protein sequence ID" value="WEK18518.1"/>
    <property type="molecule type" value="Genomic_DNA"/>
</dbReference>
<evidence type="ECO:0000259" key="1">
    <source>
        <dbReference type="Pfam" id="PF13847"/>
    </source>
</evidence>
<evidence type="ECO:0000313" key="2">
    <source>
        <dbReference type="EMBL" id="WEK18518.1"/>
    </source>
</evidence>
<gene>
    <name evidence="2" type="ORF">P0Y49_17145</name>
</gene>
<dbReference type="Pfam" id="PF13847">
    <property type="entry name" value="Methyltransf_31"/>
    <property type="match status" value="1"/>
</dbReference>
<keyword evidence="2" id="KW-0808">Transferase</keyword>
<dbReference type="Proteomes" id="UP001214530">
    <property type="component" value="Chromosome"/>
</dbReference>
<evidence type="ECO:0000313" key="3">
    <source>
        <dbReference type="Proteomes" id="UP001214530"/>
    </source>
</evidence>
<protein>
    <submittedName>
        <fullName evidence="2">Methyltransferase domain-containing protein</fullName>
    </submittedName>
</protein>
<dbReference type="GO" id="GO:0030798">
    <property type="term" value="F:trans-aconitate 2-methyltransferase activity"/>
    <property type="evidence" value="ECO:0007669"/>
    <property type="project" value="InterPro"/>
</dbReference>
<reference evidence="2" key="1">
    <citation type="submission" date="2023-03" db="EMBL/GenBank/DDBJ databases">
        <title>Andean soil-derived lignocellulolytic bacterial consortium as a source of novel taxa and putative plastic-active enzymes.</title>
        <authorList>
            <person name="Diaz-Garcia L."/>
            <person name="Chuvochina M."/>
            <person name="Feuerriegel G."/>
            <person name="Bunk B."/>
            <person name="Sproer C."/>
            <person name="Streit W.R."/>
            <person name="Rodriguez L.M."/>
            <person name="Overmann J."/>
            <person name="Jimenez D.J."/>
        </authorList>
    </citation>
    <scope>NUCLEOTIDE SEQUENCE</scope>
    <source>
        <strain evidence="2">MAG 3858</strain>
    </source>
</reference>
<dbReference type="Gene3D" id="3.40.50.150">
    <property type="entry name" value="Vaccinia Virus protein VP39"/>
    <property type="match status" value="1"/>
</dbReference>
<dbReference type="GO" id="GO:0032259">
    <property type="term" value="P:methylation"/>
    <property type="evidence" value="ECO:0007669"/>
    <property type="project" value="UniProtKB-KW"/>
</dbReference>
<keyword evidence="2" id="KW-0489">Methyltransferase</keyword>
<dbReference type="InterPro" id="IPR029063">
    <property type="entry name" value="SAM-dependent_MTases_sf"/>
</dbReference>
<name>A0AAJ5W4T1_9SPHI</name>
<dbReference type="InterPro" id="IPR025714">
    <property type="entry name" value="Methyltranfer_dom"/>
</dbReference>
<dbReference type="CDD" id="cd02440">
    <property type="entry name" value="AdoMet_MTases"/>
    <property type="match status" value="1"/>
</dbReference>
<dbReference type="PANTHER" id="PTHR43861">
    <property type="entry name" value="TRANS-ACONITATE 2-METHYLTRANSFERASE-RELATED"/>
    <property type="match status" value="1"/>
</dbReference>
<feature type="domain" description="Methyltransferase" evidence="1">
    <location>
        <begin position="40"/>
        <end position="151"/>
    </location>
</feature>